<accession>A0ABP7H8B7</accession>
<evidence type="ECO:0000313" key="3">
    <source>
        <dbReference type="Proteomes" id="UP001500888"/>
    </source>
</evidence>
<proteinExistence type="predicted"/>
<name>A0ABP7H8B7_9ACTN</name>
<evidence type="ECO:0000313" key="2">
    <source>
        <dbReference type="EMBL" id="GAA3787855.1"/>
    </source>
</evidence>
<feature type="compositionally biased region" description="Low complexity" evidence="1">
    <location>
        <begin position="55"/>
        <end position="70"/>
    </location>
</feature>
<dbReference type="Proteomes" id="UP001500888">
    <property type="component" value="Unassembled WGS sequence"/>
</dbReference>
<evidence type="ECO:0000256" key="1">
    <source>
        <dbReference type="SAM" id="MobiDB-lite"/>
    </source>
</evidence>
<reference evidence="3" key="1">
    <citation type="journal article" date="2019" name="Int. J. Syst. Evol. Microbiol.">
        <title>The Global Catalogue of Microorganisms (GCM) 10K type strain sequencing project: providing services to taxonomists for standard genome sequencing and annotation.</title>
        <authorList>
            <consortium name="The Broad Institute Genomics Platform"/>
            <consortium name="The Broad Institute Genome Sequencing Center for Infectious Disease"/>
            <person name="Wu L."/>
            <person name="Ma J."/>
        </authorList>
    </citation>
    <scope>NUCLEOTIDE SEQUENCE [LARGE SCALE GENOMIC DNA]</scope>
    <source>
        <strain evidence="3">JCM 16908</strain>
    </source>
</reference>
<dbReference type="EMBL" id="BAAAZR010000001">
    <property type="protein sequence ID" value="GAA3787855.1"/>
    <property type="molecule type" value="Genomic_DNA"/>
</dbReference>
<protein>
    <submittedName>
        <fullName evidence="2">Uncharacterized protein</fullName>
    </submittedName>
</protein>
<comment type="caution">
    <text evidence="2">The sequence shown here is derived from an EMBL/GenBank/DDBJ whole genome shotgun (WGS) entry which is preliminary data.</text>
</comment>
<gene>
    <name evidence="2" type="ORF">GCM10022226_02900</name>
</gene>
<sequence>MRPVRRGRLAFGSPPSPPRRPAPGDCVSAPRTLDSGRTGASPDLGLPYTRDLPRADPAAGSAPAASLRCG</sequence>
<organism evidence="2 3">
    <name type="scientific">Sphaerisporangium flaviroseum</name>
    <dbReference type="NCBI Taxonomy" id="509199"/>
    <lineage>
        <taxon>Bacteria</taxon>
        <taxon>Bacillati</taxon>
        <taxon>Actinomycetota</taxon>
        <taxon>Actinomycetes</taxon>
        <taxon>Streptosporangiales</taxon>
        <taxon>Streptosporangiaceae</taxon>
        <taxon>Sphaerisporangium</taxon>
    </lineage>
</organism>
<keyword evidence="3" id="KW-1185">Reference proteome</keyword>
<feature type="region of interest" description="Disordered" evidence="1">
    <location>
        <begin position="1"/>
        <end position="70"/>
    </location>
</feature>